<protein>
    <submittedName>
        <fullName evidence="1">Uncharacterized protein</fullName>
    </submittedName>
</protein>
<name>C7PWQ0_CATAD</name>
<accession>C7PWQ0</accession>
<evidence type="ECO:0000313" key="1">
    <source>
        <dbReference type="EMBL" id="ACU75330.1"/>
    </source>
</evidence>
<evidence type="ECO:0000313" key="2">
    <source>
        <dbReference type="Proteomes" id="UP000000851"/>
    </source>
</evidence>
<dbReference type="EMBL" id="CP001700">
    <property type="protein sequence ID" value="ACU75330.1"/>
    <property type="molecule type" value="Genomic_DNA"/>
</dbReference>
<dbReference type="Pfam" id="PF19559">
    <property type="entry name" value="DUF6081"/>
    <property type="match status" value="1"/>
</dbReference>
<dbReference type="KEGG" id="cai:Caci_6480"/>
<dbReference type="AlphaFoldDB" id="C7PWQ0"/>
<dbReference type="OrthoDB" id="2791077at2"/>
<proteinExistence type="predicted"/>
<dbReference type="STRING" id="479433.Caci_6480"/>
<dbReference type="HOGENOM" id="CLU_073065_0_0_11"/>
<dbReference type="RefSeq" id="WP_015795059.1">
    <property type="nucleotide sequence ID" value="NC_013131.1"/>
</dbReference>
<reference evidence="1 2" key="1">
    <citation type="journal article" date="2009" name="Stand. Genomic Sci.">
        <title>Complete genome sequence of Catenulispora acidiphila type strain (ID 139908).</title>
        <authorList>
            <person name="Copeland A."/>
            <person name="Lapidus A."/>
            <person name="Glavina Del Rio T."/>
            <person name="Nolan M."/>
            <person name="Lucas S."/>
            <person name="Chen F."/>
            <person name="Tice H."/>
            <person name="Cheng J.F."/>
            <person name="Bruce D."/>
            <person name="Goodwin L."/>
            <person name="Pitluck S."/>
            <person name="Mikhailova N."/>
            <person name="Pati A."/>
            <person name="Ivanova N."/>
            <person name="Mavromatis K."/>
            <person name="Chen A."/>
            <person name="Palaniappan K."/>
            <person name="Chain P."/>
            <person name="Land M."/>
            <person name="Hauser L."/>
            <person name="Chang Y.J."/>
            <person name="Jeffries C.D."/>
            <person name="Chertkov O."/>
            <person name="Brettin T."/>
            <person name="Detter J.C."/>
            <person name="Han C."/>
            <person name="Ali Z."/>
            <person name="Tindall B.J."/>
            <person name="Goker M."/>
            <person name="Bristow J."/>
            <person name="Eisen J.A."/>
            <person name="Markowitz V."/>
            <person name="Hugenholtz P."/>
            <person name="Kyrpides N.C."/>
            <person name="Klenk H.P."/>
        </authorList>
    </citation>
    <scope>NUCLEOTIDE SEQUENCE [LARGE SCALE GENOMIC DNA]</scope>
    <source>
        <strain evidence="2">DSM 44928 / JCM 14897 / NBRC 102108 / NRRL B-24433 / ID139908</strain>
    </source>
</reference>
<gene>
    <name evidence="1" type="ordered locus">Caci_6480</name>
</gene>
<sequence>MAFSSAAEAADPIAASWRVVFRDDFRAGSALAPGSWRLRPAGAGLPDGDGVVSTGSAGLVVVPAHTDPDTGEPAFSPTDGPLGEMDHLRWAAFADVPPPDAAGRTEVSATISAQGFGLDRHPYGDSVPDPHRELKCGAAVLICVDRPTGIVLDFIVTDRCVFAVYERLAFPGTDWAGFSYAVPVLDREPGDHHDLAILYDAPAGTARWSVGGEQVLAVDELGLRLPGEQAARFAKRDNGLRAQIAVPAQFSFGLGVFTDQVWGQGVRLAVQQFTIRQATTG</sequence>
<dbReference type="InterPro" id="IPR045727">
    <property type="entry name" value="DUF6081"/>
</dbReference>
<organism evidence="1 2">
    <name type="scientific">Catenulispora acidiphila (strain DSM 44928 / JCM 14897 / NBRC 102108 / NRRL B-24433 / ID139908)</name>
    <dbReference type="NCBI Taxonomy" id="479433"/>
    <lineage>
        <taxon>Bacteria</taxon>
        <taxon>Bacillati</taxon>
        <taxon>Actinomycetota</taxon>
        <taxon>Actinomycetes</taxon>
        <taxon>Catenulisporales</taxon>
        <taxon>Catenulisporaceae</taxon>
        <taxon>Catenulispora</taxon>
    </lineage>
</organism>
<dbReference type="Proteomes" id="UP000000851">
    <property type="component" value="Chromosome"/>
</dbReference>
<keyword evidence="2" id="KW-1185">Reference proteome</keyword>
<dbReference type="eggNOG" id="ENOG5033WPJ">
    <property type="taxonomic scope" value="Bacteria"/>
</dbReference>
<dbReference type="InParanoid" id="C7PWQ0"/>